<sequence length="340" mass="39211">MQYQIYWQPQTQLLALQGATVDFRALNEVFYEHYFLPSGHIIARWQSQRHDLNDKPIADLPRLQQGKTYEVIRHIDMSERMFAYLSITFFDEQFQVIKTFSKNAEQLTIEVPDQYHFYTVDLVSAGTGNFVFHDFLLREKMTGILSENDQEIAPGVYTNLQKPAKIVSKTLRVIFSEPEAAVTDYMTDKIKVTQQGVLFVTSDHLQAGFYRQESLLTAFKNARRDVHARNIEFVGYGPISSYAALYYQQMIKGSTAIITDDVQLDPGISDWAITRTIDGVRSLGNPIAPNYIARLVVNRPKYERLEMLPYETLTDEELAREAEIAARQPKVNKLAQWFTK</sequence>
<dbReference type="GO" id="GO:0015031">
    <property type="term" value="P:protein transport"/>
    <property type="evidence" value="ECO:0007669"/>
    <property type="project" value="InterPro"/>
</dbReference>
<dbReference type="NCBIfam" id="TIGR03711">
    <property type="entry name" value="acc_sec_asp3"/>
    <property type="match status" value="1"/>
</dbReference>
<reference evidence="1 2" key="1">
    <citation type="journal article" date="2017" name="Front. Microbiol.">
        <title>Genomic Characterization of Dairy Associated Leuconostoc Species and Diversity of Leuconostocs in Undefined Mixed Mesophilic Starter Cultures.</title>
        <authorList>
            <person name="Frantzen C.A."/>
            <person name="Kot W."/>
            <person name="Pedersen T.B."/>
            <person name="Ardo Y.M."/>
            <person name="Broadbent J.R."/>
            <person name="Neve H."/>
            <person name="Hansen L.H."/>
            <person name="Dal Bello F."/>
            <person name="Ostlie H.M."/>
            <person name="Kleppen H.P."/>
            <person name="Vogensen F.K."/>
            <person name="Holo H."/>
        </authorList>
    </citation>
    <scope>NUCLEOTIDE SEQUENCE [LARGE SCALE GENOMIC DNA]</scope>
    <source>
        <strain evidence="1 2">LMGCF08</strain>
    </source>
</reference>
<protein>
    <submittedName>
        <fullName evidence="1">Accessory Sec system protein Asp3</fullName>
    </submittedName>
</protein>
<dbReference type="AlphaFoldDB" id="A0A1X0VCB1"/>
<name>A0A1X0VCB1_LEUPS</name>
<dbReference type="Proteomes" id="UP000192288">
    <property type="component" value="Unassembled WGS sequence"/>
</dbReference>
<comment type="caution">
    <text evidence="1">The sequence shown here is derived from an EMBL/GenBank/DDBJ whole genome shotgun (WGS) entry which is preliminary data.</text>
</comment>
<dbReference type="eggNOG" id="ENOG5030CBH">
    <property type="taxonomic scope" value="Bacteria"/>
</dbReference>
<proteinExistence type="predicted"/>
<evidence type="ECO:0000313" key="2">
    <source>
        <dbReference type="Proteomes" id="UP000192288"/>
    </source>
</evidence>
<dbReference type="STRING" id="33968.BMS77_08400"/>
<accession>A0A1X0VCB1</accession>
<dbReference type="RefSeq" id="WP_036066352.1">
    <property type="nucleotide sequence ID" value="NZ_MPLS01000030.1"/>
</dbReference>
<dbReference type="InterPro" id="IPR022259">
    <property type="entry name" value="Acessory_Sec_prot_Asp3"/>
</dbReference>
<evidence type="ECO:0000313" key="1">
    <source>
        <dbReference type="EMBL" id="ORI97310.1"/>
    </source>
</evidence>
<dbReference type="EMBL" id="MPLS01000030">
    <property type="protein sequence ID" value="ORI97310.1"/>
    <property type="molecule type" value="Genomic_DNA"/>
</dbReference>
<organism evidence="1 2">
    <name type="scientific">Leuconostoc pseudomesenteroides</name>
    <dbReference type="NCBI Taxonomy" id="33968"/>
    <lineage>
        <taxon>Bacteria</taxon>
        <taxon>Bacillati</taxon>
        <taxon>Bacillota</taxon>
        <taxon>Bacilli</taxon>
        <taxon>Lactobacillales</taxon>
        <taxon>Lactobacillaceae</taxon>
        <taxon>Leuconostoc</taxon>
    </lineage>
</organism>
<gene>
    <name evidence="1" type="ORF">BMR96_07820</name>
</gene>
<dbReference type="Pfam" id="PF15432">
    <property type="entry name" value="Sec-ASP3"/>
    <property type="match status" value="1"/>
</dbReference>